<feature type="transmembrane region" description="Helical" evidence="1">
    <location>
        <begin position="16"/>
        <end position="46"/>
    </location>
</feature>
<comment type="caution">
    <text evidence="2">The sequence shown here is derived from an EMBL/GenBank/DDBJ whole genome shotgun (WGS) entry which is preliminary data.</text>
</comment>
<gene>
    <name evidence="2" type="ORF">C1645_786180</name>
</gene>
<dbReference type="AlphaFoldDB" id="A0A397SC19"/>
<keyword evidence="3" id="KW-1185">Reference proteome</keyword>
<evidence type="ECO:0000313" key="3">
    <source>
        <dbReference type="Proteomes" id="UP000265703"/>
    </source>
</evidence>
<keyword evidence="1" id="KW-1133">Transmembrane helix</keyword>
<reference evidence="2 3" key="1">
    <citation type="submission" date="2018-06" db="EMBL/GenBank/DDBJ databases">
        <title>Comparative genomics reveals the genomic features of Rhizophagus irregularis, R. cerebriforme, R. diaphanum and Gigaspora rosea, and their symbiotic lifestyle signature.</title>
        <authorList>
            <person name="Morin E."/>
            <person name="San Clemente H."/>
            <person name="Chen E.C.H."/>
            <person name="De La Providencia I."/>
            <person name="Hainaut M."/>
            <person name="Kuo A."/>
            <person name="Kohler A."/>
            <person name="Murat C."/>
            <person name="Tang N."/>
            <person name="Roy S."/>
            <person name="Loubradou J."/>
            <person name="Henrissat B."/>
            <person name="Grigoriev I.V."/>
            <person name="Corradi N."/>
            <person name="Roux C."/>
            <person name="Martin F.M."/>
        </authorList>
    </citation>
    <scope>NUCLEOTIDE SEQUENCE [LARGE SCALE GENOMIC DNA]</scope>
    <source>
        <strain evidence="2 3">DAOM 227022</strain>
    </source>
</reference>
<proteinExistence type="predicted"/>
<accession>A0A397SC19</accession>
<organism evidence="2 3">
    <name type="scientific">Glomus cerebriforme</name>
    <dbReference type="NCBI Taxonomy" id="658196"/>
    <lineage>
        <taxon>Eukaryota</taxon>
        <taxon>Fungi</taxon>
        <taxon>Fungi incertae sedis</taxon>
        <taxon>Mucoromycota</taxon>
        <taxon>Glomeromycotina</taxon>
        <taxon>Glomeromycetes</taxon>
        <taxon>Glomerales</taxon>
        <taxon>Glomeraceae</taxon>
        <taxon>Glomus</taxon>
    </lineage>
</organism>
<protein>
    <submittedName>
        <fullName evidence="2">Uncharacterized protein</fullName>
    </submittedName>
</protein>
<name>A0A397SC19_9GLOM</name>
<keyword evidence="1" id="KW-0472">Membrane</keyword>
<dbReference type="EMBL" id="QKYT01000566">
    <property type="protein sequence ID" value="RIA83508.1"/>
    <property type="molecule type" value="Genomic_DNA"/>
</dbReference>
<dbReference type="Proteomes" id="UP000265703">
    <property type="component" value="Unassembled WGS sequence"/>
</dbReference>
<evidence type="ECO:0000256" key="1">
    <source>
        <dbReference type="SAM" id="Phobius"/>
    </source>
</evidence>
<sequence>MFCRIFAVGSLSLNFLYSYCGIIIAIASILFTLTRYIMMFVMLYIFPSTSKLSNGSLF</sequence>
<keyword evidence="1" id="KW-0812">Transmembrane</keyword>
<evidence type="ECO:0000313" key="2">
    <source>
        <dbReference type="EMBL" id="RIA83508.1"/>
    </source>
</evidence>